<comment type="caution">
    <text evidence="4">The sequence shown here is derived from an EMBL/GenBank/DDBJ whole genome shotgun (WGS) entry which is preliminary data.</text>
</comment>
<feature type="signal peptide" evidence="3">
    <location>
        <begin position="1"/>
        <end position="29"/>
    </location>
</feature>
<evidence type="ECO:0000313" key="4">
    <source>
        <dbReference type="EMBL" id="MDR7355798.1"/>
    </source>
</evidence>
<evidence type="ECO:0000313" key="5">
    <source>
        <dbReference type="Proteomes" id="UP001183619"/>
    </source>
</evidence>
<evidence type="ECO:0000256" key="1">
    <source>
        <dbReference type="SAM" id="MobiDB-lite"/>
    </source>
</evidence>
<evidence type="ECO:0000256" key="3">
    <source>
        <dbReference type="SAM" id="SignalP"/>
    </source>
</evidence>
<keyword evidence="3" id="KW-0732">Signal</keyword>
<feature type="compositionally biased region" description="Low complexity" evidence="1">
    <location>
        <begin position="33"/>
        <end position="67"/>
    </location>
</feature>
<sequence length="148" mass="14834">MKNITLKASLAAVTAVSVALGTVTVPAIATESTTTPSVTAAATTTTTKPANESATPSTTSTSSAPTSEPEKPASGSSIDRSTILTIINFLTGGKFSTILGLSKDSGEDEDTPQTPMQEATAWIKIIGSVLTALAGVIGLIGAAQGLRR</sequence>
<keyword evidence="5" id="KW-1185">Reference proteome</keyword>
<dbReference type="EMBL" id="JAVDYF010000001">
    <property type="protein sequence ID" value="MDR7355798.1"/>
    <property type="molecule type" value="Genomic_DNA"/>
</dbReference>
<evidence type="ECO:0000256" key="2">
    <source>
        <dbReference type="SAM" id="Phobius"/>
    </source>
</evidence>
<dbReference type="RefSeq" id="WP_277105566.1">
    <property type="nucleotide sequence ID" value="NZ_BAAAJS010000042.1"/>
</dbReference>
<keyword evidence="2" id="KW-1133">Transmembrane helix</keyword>
<proteinExistence type="predicted"/>
<keyword evidence="2" id="KW-0812">Transmembrane</keyword>
<gene>
    <name evidence="4" type="ORF">J2S37_002336</name>
</gene>
<feature type="region of interest" description="Disordered" evidence="1">
    <location>
        <begin position="33"/>
        <end position="78"/>
    </location>
</feature>
<protein>
    <submittedName>
        <fullName evidence="4">Cobalamin biosynthesis Mg chelatase CobN</fullName>
    </submittedName>
</protein>
<feature type="transmembrane region" description="Helical" evidence="2">
    <location>
        <begin position="121"/>
        <end position="143"/>
    </location>
</feature>
<reference evidence="4 5" key="1">
    <citation type="submission" date="2023-07" db="EMBL/GenBank/DDBJ databases">
        <title>Sequencing the genomes of 1000 actinobacteria strains.</title>
        <authorList>
            <person name="Klenk H.-P."/>
        </authorList>
    </citation>
    <scope>NUCLEOTIDE SEQUENCE [LARGE SCALE GENOMIC DNA]</scope>
    <source>
        <strain evidence="4 5">DSM 44508</strain>
    </source>
</reference>
<feature type="chain" id="PRO_5046039383" evidence="3">
    <location>
        <begin position="30"/>
        <end position="148"/>
    </location>
</feature>
<dbReference type="Proteomes" id="UP001183619">
    <property type="component" value="Unassembled WGS sequence"/>
</dbReference>
<keyword evidence="2" id="KW-0472">Membrane</keyword>
<name>A0ABU2BDJ1_9CORY</name>
<accession>A0ABU2BDJ1</accession>
<organism evidence="4 5">
    <name type="scientific">Corynebacterium felinum</name>
    <dbReference type="NCBI Taxonomy" id="131318"/>
    <lineage>
        <taxon>Bacteria</taxon>
        <taxon>Bacillati</taxon>
        <taxon>Actinomycetota</taxon>
        <taxon>Actinomycetes</taxon>
        <taxon>Mycobacteriales</taxon>
        <taxon>Corynebacteriaceae</taxon>
        <taxon>Corynebacterium</taxon>
    </lineage>
</organism>